<keyword evidence="2" id="KW-1185">Reference proteome</keyword>
<evidence type="ECO:0008006" key="3">
    <source>
        <dbReference type="Google" id="ProtNLM"/>
    </source>
</evidence>
<protein>
    <recommendedName>
        <fullName evidence="3">Lipoprotein</fullName>
    </recommendedName>
</protein>
<dbReference type="EMBL" id="AMZN01000116">
    <property type="protein sequence ID" value="ELR68380.1"/>
    <property type="molecule type" value="Genomic_DNA"/>
</dbReference>
<reference evidence="1 2" key="1">
    <citation type="submission" date="2012-12" db="EMBL/GenBank/DDBJ databases">
        <title>Genome assembly of Fulvivirga imtechensis AK7.</title>
        <authorList>
            <person name="Nupur N."/>
            <person name="Khatri I."/>
            <person name="Kumar R."/>
            <person name="Subramanian S."/>
            <person name="Pinnaka A."/>
        </authorList>
    </citation>
    <scope>NUCLEOTIDE SEQUENCE [LARGE SCALE GENOMIC DNA]</scope>
    <source>
        <strain evidence="1 2">AK7</strain>
    </source>
</reference>
<comment type="caution">
    <text evidence="1">The sequence shown here is derived from an EMBL/GenBank/DDBJ whole genome shotgun (WGS) entry which is preliminary data.</text>
</comment>
<dbReference type="OrthoDB" id="943754at2"/>
<dbReference type="PROSITE" id="PS51257">
    <property type="entry name" value="PROKAR_LIPOPROTEIN"/>
    <property type="match status" value="1"/>
</dbReference>
<dbReference type="AlphaFoldDB" id="L8JHT6"/>
<evidence type="ECO:0000313" key="1">
    <source>
        <dbReference type="EMBL" id="ELR68380.1"/>
    </source>
</evidence>
<dbReference type="RefSeq" id="WP_009583329.1">
    <property type="nucleotide sequence ID" value="NZ_AMZN01000116.1"/>
</dbReference>
<accession>L8JHT6</accession>
<organism evidence="1 2">
    <name type="scientific">Fulvivirga imtechensis AK7</name>
    <dbReference type="NCBI Taxonomy" id="1237149"/>
    <lineage>
        <taxon>Bacteria</taxon>
        <taxon>Pseudomonadati</taxon>
        <taxon>Bacteroidota</taxon>
        <taxon>Cytophagia</taxon>
        <taxon>Cytophagales</taxon>
        <taxon>Fulvivirgaceae</taxon>
        <taxon>Fulvivirga</taxon>
    </lineage>
</organism>
<dbReference type="Proteomes" id="UP000011135">
    <property type="component" value="Unassembled WGS sequence"/>
</dbReference>
<gene>
    <name evidence="1" type="ORF">C900_00412</name>
</gene>
<proteinExistence type="predicted"/>
<evidence type="ECO:0000313" key="2">
    <source>
        <dbReference type="Proteomes" id="UP000011135"/>
    </source>
</evidence>
<dbReference type="STRING" id="1237149.C900_00412"/>
<sequence>MKKILFSILAVGLLSCEPAQKNEAVEVQSVEGLYVFILSRPKVDVELLGYISNDALDQYSEATKGEKGFGKIVGGLLKTTVQNTSFKPLVTRMVKLAKEQHPDAEAIIFDANLSNAKVVKFKEEKFY</sequence>
<name>L8JHT6_9BACT</name>